<proteinExistence type="predicted"/>
<dbReference type="GO" id="GO:0007165">
    <property type="term" value="P:signal transduction"/>
    <property type="evidence" value="ECO:0007669"/>
    <property type="project" value="InterPro"/>
</dbReference>
<dbReference type="InterPro" id="IPR002182">
    <property type="entry name" value="NB-ARC"/>
</dbReference>
<dbReference type="PROSITE" id="PS50104">
    <property type="entry name" value="TIR"/>
    <property type="match status" value="1"/>
</dbReference>
<dbReference type="PRINTS" id="PR00364">
    <property type="entry name" value="DISEASERSIST"/>
</dbReference>
<dbReference type="SUPFAM" id="SSF52200">
    <property type="entry name" value="Toll/Interleukin receptor TIR domain"/>
    <property type="match status" value="1"/>
</dbReference>
<dbReference type="SUPFAM" id="SSF52540">
    <property type="entry name" value="P-loop containing nucleoside triphosphate hydrolases"/>
    <property type="match status" value="1"/>
</dbReference>
<dbReference type="EMBL" id="QGKY02001250">
    <property type="protein sequence ID" value="KAF2563480.1"/>
    <property type="molecule type" value="Genomic_DNA"/>
</dbReference>
<dbReference type="GO" id="GO:0006952">
    <property type="term" value="P:defense response"/>
    <property type="evidence" value="ECO:0007669"/>
    <property type="project" value="InterPro"/>
</dbReference>
<reference evidence="1" key="1">
    <citation type="submission" date="2019-12" db="EMBL/GenBank/DDBJ databases">
        <title>Genome sequencing and annotation of Brassica cretica.</title>
        <authorList>
            <person name="Studholme D.J."/>
            <person name="Sarris P.F."/>
        </authorList>
    </citation>
    <scope>NUCLEOTIDE SEQUENCE</scope>
    <source>
        <strain evidence="1">PFS-102/07</strain>
        <tissue evidence="1">Leaf</tissue>
    </source>
</reference>
<gene>
    <name evidence="1" type="ORF">F2Q70_00017831</name>
</gene>
<dbReference type="InterPro" id="IPR000157">
    <property type="entry name" value="TIR_dom"/>
</dbReference>
<dbReference type="Pfam" id="PF01582">
    <property type="entry name" value="TIR"/>
    <property type="match status" value="1"/>
</dbReference>
<dbReference type="InterPro" id="IPR027417">
    <property type="entry name" value="P-loop_NTPase"/>
</dbReference>
<dbReference type="InterPro" id="IPR035897">
    <property type="entry name" value="Toll_tir_struct_dom_sf"/>
</dbReference>
<sequence length="705" mass="80945">MNNNDEIKQTVYISFNINDSDVSSFIRYLVAALHREGIDVASEKSGHDLNKGWFSRIKLFVVVFSEPCTYSVACLEKLVKLLEFLREEDNVVVPVFNDAMAKQMEKLSGAFEALGMSHSADQVTTWQRVLKEITGLRGHEYTNELSEAAELIEEIAKNVSEKLNPTENIGIHALLRVLENLLCKQPWGFRSIGILGNPGIGKTTFAEAAFRRMHDGYDVFRFIIESNNKTIEHFSEEDFQEILMEKFDLNNQDAGPCHRRKRLLLVLDGLQNAQDAESFLRGFNRFGPGSLLIITSSEREVLEKCHLNEIYELKGLNDEDALKLFIRCAFGKDVIDEELRKLSVSEIERCDGNPSTIRSHAAKMKSRMETIDMESALARFWHISSLCFQETMNTFSITPKQSFFITDAYNYQWDLENFSGFDLASSLEIRLSDLRGHCLTYDSRQKFFFSTISSTYLSDFKDLSLLNFPSPAIESMPIDLKILQLRQEILLVCQVNKPWEGYKSFSIFKIIKLGQSKKLVELEDISEARDLERTDIQDCTSMKSITVVTDHLEPLQVLNMSSCIESQILQWGLQTDPLCLLYNSANETKSHFYFDCTFCRSIWTAISSRIHLSPLQIWEDVFSAMVNLKESKSKELLSRMAWHSTIYGLLFERNSRLYRQSYRSGDAILAQIDREFRSQVSRLRKRHPKIASKILGLWLGTSSSH</sequence>
<name>A0A3N6QGT4_BRACR</name>
<comment type="caution">
    <text evidence="1">The sequence shown here is derived from an EMBL/GenBank/DDBJ whole genome shotgun (WGS) entry which is preliminary data.</text>
</comment>
<dbReference type="PANTHER" id="PTHR11017:SF412">
    <property type="entry name" value="DISEASE RESISTANCE PROTEIN (TIR-NBS-LRR CLASS)"/>
    <property type="match status" value="1"/>
</dbReference>
<organism evidence="1">
    <name type="scientific">Brassica cretica</name>
    <name type="common">Mustard</name>
    <dbReference type="NCBI Taxonomy" id="69181"/>
    <lineage>
        <taxon>Eukaryota</taxon>
        <taxon>Viridiplantae</taxon>
        <taxon>Streptophyta</taxon>
        <taxon>Embryophyta</taxon>
        <taxon>Tracheophyta</taxon>
        <taxon>Spermatophyta</taxon>
        <taxon>Magnoliopsida</taxon>
        <taxon>eudicotyledons</taxon>
        <taxon>Gunneridae</taxon>
        <taxon>Pentapetalae</taxon>
        <taxon>rosids</taxon>
        <taxon>malvids</taxon>
        <taxon>Brassicales</taxon>
        <taxon>Brassicaceae</taxon>
        <taxon>Brassiceae</taxon>
        <taxon>Brassica</taxon>
    </lineage>
</organism>
<dbReference type="Pfam" id="PF00931">
    <property type="entry name" value="NB-ARC"/>
    <property type="match status" value="1"/>
</dbReference>
<dbReference type="GO" id="GO:0043531">
    <property type="term" value="F:ADP binding"/>
    <property type="evidence" value="ECO:0007669"/>
    <property type="project" value="InterPro"/>
</dbReference>
<dbReference type="AlphaFoldDB" id="A0A3N6QGT4"/>
<accession>A0A3N6QGT4</accession>
<dbReference type="InterPro" id="IPR044974">
    <property type="entry name" value="Disease_R_plants"/>
</dbReference>
<evidence type="ECO:0000313" key="1">
    <source>
        <dbReference type="EMBL" id="KAF2563480.1"/>
    </source>
</evidence>
<dbReference type="Gene3D" id="3.40.50.10140">
    <property type="entry name" value="Toll/interleukin-1 receptor homology (TIR) domain"/>
    <property type="match status" value="1"/>
</dbReference>
<dbReference type="PANTHER" id="PTHR11017">
    <property type="entry name" value="LEUCINE-RICH REPEAT-CONTAINING PROTEIN"/>
    <property type="match status" value="1"/>
</dbReference>
<dbReference type="Gene3D" id="3.40.50.300">
    <property type="entry name" value="P-loop containing nucleotide triphosphate hydrolases"/>
    <property type="match status" value="1"/>
</dbReference>
<protein>
    <submittedName>
        <fullName evidence="1">Uncharacterized protein</fullName>
    </submittedName>
</protein>